<comment type="caution">
    <text evidence="2">The sequence shown here is derived from an EMBL/GenBank/DDBJ whole genome shotgun (WGS) entry which is preliminary data.</text>
</comment>
<dbReference type="Proteomes" id="UP000516437">
    <property type="component" value="Chromosome 6"/>
</dbReference>
<feature type="region of interest" description="Disordered" evidence="1">
    <location>
        <begin position="1"/>
        <end position="167"/>
    </location>
</feature>
<accession>A0A6A1VBD1</accession>
<feature type="region of interest" description="Disordered" evidence="1">
    <location>
        <begin position="193"/>
        <end position="229"/>
    </location>
</feature>
<dbReference type="AlphaFoldDB" id="A0A6A1VBD1"/>
<dbReference type="OrthoDB" id="1245643at2759"/>
<evidence type="ECO:0008006" key="4">
    <source>
        <dbReference type="Google" id="ProtNLM"/>
    </source>
</evidence>
<proteinExistence type="predicted"/>
<evidence type="ECO:0000313" key="3">
    <source>
        <dbReference type="Proteomes" id="UP000516437"/>
    </source>
</evidence>
<dbReference type="SUPFAM" id="SSF57756">
    <property type="entry name" value="Retrovirus zinc finger-like domains"/>
    <property type="match status" value="1"/>
</dbReference>
<evidence type="ECO:0000256" key="1">
    <source>
        <dbReference type="SAM" id="MobiDB-lite"/>
    </source>
</evidence>
<gene>
    <name evidence="2" type="ORF">CJ030_MR6G023540</name>
</gene>
<organism evidence="2 3">
    <name type="scientific">Morella rubra</name>
    <name type="common">Chinese bayberry</name>
    <dbReference type="NCBI Taxonomy" id="262757"/>
    <lineage>
        <taxon>Eukaryota</taxon>
        <taxon>Viridiplantae</taxon>
        <taxon>Streptophyta</taxon>
        <taxon>Embryophyta</taxon>
        <taxon>Tracheophyta</taxon>
        <taxon>Spermatophyta</taxon>
        <taxon>Magnoliopsida</taxon>
        <taxon>eudicotyledons</taxon>
        <taxon>Gunneridae</taxon>
        <taxon>Pentapetalae</taxon>
        <taxon>rosids</taxon>
        <taxon>fabids</taxon>
        <taxon>Fagales</taxon>
        <taxon>Myricaceae</taxon>
        <taxon>Morella</taxon>
    </lineage>
</organism>
<feature type="compositionally biased region" description="Basic residues" evidence="1">
    <location>
        <begin position="48"/>
        <end position="62"/>
    </location>
</feature>
<sequence>MEPPQSRAQPGRPKKLRKRGSDERTPIGRIPRRQSGILCSECKEIGHNKRTCPRLNRRKASRRVPSTAATPDAPFTSGPPPSHSSPSTRNTRQTQGGPPIHDETPSQSTPITRATRKTQRGPQIRDATPSQSMPGTHSTRHTMQIPHLRDEESPSQSTGQPLSVPLTRSRRLSQLLSGIVEVNDNAVAAMMASRKKTPRAQMPYKEAPTTESMVTHPARKNTKGPSTRSTLAATGIASRIQMRRSSRLQRFRSQGSSTSTKVVIDLTAPTTGVGVRCSWGPPGRGSVQFRVSQPPPGIGPSDTGKAPVIEHKGAKDKGKKARWQI</sequence>
<feature type="region of interest" description="Disordered" evidence="1">
    <location>
        <begin position="284"/>
        <end position="325"/>
    </location>
</feature>
<dbReference type="EMBL" id="RXIC02000024">
    <property type="protein sequence ID" value="KAB1209991.1"/>
    <property type="molecule type" value="Genomic_DNA"/>
</dbReference>
<name>A0A6A1VBD1_9ROSI</name>
<dbReference type="GO" id="GO:0003676">
    <property type="term" value="F:nucleic acid binding"/>
    <property type="evidence" value="ECO:0007669"/>
    <property type="project" value="InterPro"/>
</dbReference>
<keyword evidence="3" id="KW-1185">Reference proteome</keyword>
<feature type="compositionally biased region" description="Polar residues" evidence="1">
    <location>
        <begin position="128"/>
        <end position="137"/>
    </location>
</feature>
<protein>
    <recommendedName>
        <fullName evidence="4">CCHC-type domain-containing protein</fullName>
    </recommendedName>
</protein>
<evidence type="ECO:0000313" key="2">
    <source>
        <dbReference type="EMBL" id="KAB1209991.1"/>
    </source>
</evidence>
<dbReference type="GO" id="GO:0008270">
    <property type="term" value="F:zinc ion binding"/>
    <property type="evidence" value="ECO:0007669"/>
    <property type="project" value="InterPro"/>
</dbReference>
<reference evidence="2 3" key="1">
    <citation type="journal article" date="2019" name="Plant Biotechnol. J.">
        <title>The red bayberry genome and genetic basis of sex determination.</title>
        <authorList>
            <person name="Jia H.M."/>
            <person name="Jia H.J."/>
            <person name="Cai Q.L."/>
            <person name="Wang Y."/>
            <person name="Zhao H.B."/>
            <person name="Yang W.F."/>
            <person name="Wang G.Y."/>
            <person name="Li Y.H."/>
            <person name="Zhan D.L."/>
            <person name="Shen Y.T."/>
            <person name="Niu Q.F."/>
            <person name="Chang L."/>
            <person name="Qiu J."/>
            <person name="Zhao L."/>
            <person name="Xie H.B."/>
            <person name="Fu W.Y."/>
            <person name="Jin J."/>
            <person name="Li X.W."/>
            <person name="Jiao Y."/>
            <person name="Zhou C.C."/>
            <person name="Tu T."/>
            <person name="Chai C.Y."/>
            <person name="Gao J.L."/>
            <person name="Fan L.J."/>
            <person name="van de Weg E."/>
            <person name="Wang J.Y."/>
            <person name="Gao Z.S."/>
        </authorList>
    </citation>
    <scope>NUCLEOTIDE SEQUENCE [LARGE SCALE GENOMIC DNA]</scope>
    <source>
        <tissue evidence="2">Leaves</tissue>
    </source>
</reference>
<dbReference type="InterPro" id="IPR036875">
    <property type="entry name" value="Znf_CCHC_sf"/>
</dbReference>